<keyword evidence="1" id="KW-0255">Endonuclease</keyword>
<dbReference type="Proteomes" id="UP000554482">
    <property type="component" value="Unassembled WGS sequence"/>
</dbReference>
<keyword evidence="1" id="KW-0378">Hydrolase</keyword>
<evidence type="ECO:0000313" key="2">
    <source>
        <dbReference type="Proteomes" id="UP000554482"/>
    </source>
</evidence>
<dbReference type="GO" id="GO:0004519">
    <property type="term" value="F:endonuclease activity"/>
    <property type="evidence" value="ECO:0007669"/>
    <property type="project" value="UniProtKB-KW"/>
</dbReference>
<accession>A0A7J6VJN4</accession>
<reference evidence="1 2" key="1">
    <citation type="submission" date="2020-06" db="EMBL/GenBank/DDBJ databases">
        <title>Transcriptomic and genomic resources for Thalictrum thalictroides and T. hernandezii: Facilitating candidate gene discovery in an emerging model plant lineage.</title>
        <authorList>
            <person name="Arias T."/>
            <person name="Riano-Pachon D.M."/>
            <person name="Di Stilio V.S."/>
        </authorList>
    </citation>
    <scope>NUCLEOTIDE SEQUENCE [LARGE SCALE GENOMIC DNA]</scope>
    <source>
        <strain evidence="2">cv. WT478/WT964</strain>
        <tissue evidence="1">Leaves</tissue>
    </source>
</reference>
<protein>
    <submittedName>
        <fullName evidence="1">Endonuclease/exonuclease/phosphatase</fullName>
    </submittedName>
</protein>
<evidence type="ECO:0000313" key="1">
    <source>
        <dbReference type="EMBL" id="KAF5184971.1"/>
    </source>
</evidence>
<organism evidence="1 2">
    <name type="scientific">Thalictrum thalictroides</name>
    <name type="common">Rue-anemone</name>
    <name type="synonym">Anemone thalictroides</name>
    <dbReference type="NCBI Taxonomy" id="46969"/>
    <lineage>
        <taxon>Eukaryota</taxon>
        <taxon>Viridiplantae</taxon>
        <taxon>Streptophyta</taxon>
        <taxon>Embryophyta</taxon>
        <taxon>Tracheophyta</taxon>
        <taxon>Spermatophyta</taxon>
        <taxon>Magnoliopsida</taxon>
        <taxon>Ranunculales</taxon>
        <taxon>Ranunculaceae</taxon>
        <taxon>Thalictroideae</taxon>
        <taxon>Thalictrum</taxon>
    </lineage>
</organism>
<dbReference type="AlphaFoldDB" id="A0A7J6VJN4"/>
<dbReference type="Gene3D" id="3.60.10.10">
    <property type="entry name" value="Endonuclease/exonuclease/phosphatase"/>
    <property type="match status" value="1"/>
</dbReference>
<dbReference type="GO" id="GO:0004527">
    <property type="term" value="F:exonuclease activity"/>
    <property type="evidence" value="ECO:0007669"/>
    <property type="project" value="UniProtKB-KW"/>
</dbReference>
<dbReference type="EMBL" id="JABWDY010031341">
    <property type="protein sequence ID" value="KAF5184971.1"/>
    <property type="molecule type" value="Genomic_DNA"/>
</dbReference>
<dbReference type="PANTHER" id="PTHR35218">
    <property type="entry name" value="RNASE H DOMAIN-CONTAINING PROTEIN"/>
    <property type="match status" value="1"/>
</dbReference>
<proteinExistence type="predicted"/>
<dbReference type="PANTHER" id="PTHR35218:SF9">
    <property type="entry name" value="ENDONUCLEASE_EXONUCLEASE_PHOSPHATASE DOMAIN-CONTAINING PROTEIN"/>
    <property type="match status" value="1"/>
</dbReference>
<gene>
    <name evidence="1" type="ORF">FRX31_025443</name>
</gene>
<keyword evidence="1" id="KW-0269">Exonuclease</keyword>
<dbReference type="SUPFAM" id="SSF56219">
    <property type="entry name" value="DNase I-like"/>
    <property type="match status" value="1"/>
</dbReference>
<dbReference type="OrthoDB" id="1001388at2759"/>
<dbReference type="InterPro" id="IPR036691">
    <property type="entry name" value="Endo/exonu/phosph_ase_sf"/>
</dbReference>
<sequence length="181" mass="20689">MKILWWITQGCDNINTQRALKSIILEQHPDIIFLSETKSSPIILQDLITTSRYTYSQSVNPVHQAEGFLLLWNANIDLKITHSNKYIITTTITHRVHHGFSISFFYGKPYPHLKELSWNYLKNAGETANLPWMTITDLNMIISQSEKCGGLPYEESEGKLASDIILQLGLIDMSFIGEPYT</sequence>
<name>A0A7J6VJN4_THATH</name>
<keyword evidence="1" id="KW-0540">Nuclease</keyword>
<keyword evidence="2" id="KW-1185">Reference proteome</keyword>
<comment type="caution">
    <text evidence="1">The sequence shown here is derived from an EMBL/GenBank/DDBJ whole genome shotgun (WGS) entry which is preliminary data.</text>
</comment>